<dbReference type="AlphaFoldDB" id="A0A370GRS6"/>
<reference evidence="2 3" key="1">
    <citation type="submission" date="2018-07" db="EMBL/GenBank/DDBJ databases">
        <title>Genomic Encyclopedia of Type Strains, Phase IV (KMG-IV): sequencing the most valuable type-strain genomes for metagenomic binning, comparative biology and taxonomic classification.</title>
        <authorList>
            <person name="Goeker M."/>
        </authorList>
    </citation>
    <scope>NUCLEOTIDE SEQUENCE [LARGE SCALE GENOMIC DNA]</scope>
    <source>
        <strain evidence="2 3">DSM 44952</strain>
    </source>
</reference>
<dbReference type="OrthoDB" id="3695826at2"/>
<proteinExistence type="predicted"/>
<dbReference type="InterPro" id="IPR032693">
    <property type="entry name" value="YtkA-like_dom"/>
</dbReference>
<protein>
    <submittedName>
        <fullName evidence="2">YtkA-like protein</fullName>
    </submittedName>
</protein>
<dbReference type="EMBL" id="QQAZ01000011">
    <property type="protein sequence ID" value="RDI46405.1"/>
    <property type="molecule type" value="Genomic_DNA"/>
</dbReference>
<gene>
    <name evidence="2" type="ORF">DFR68_111164</name>
</gene>
<name>A0A370GRS6_9NOCA</name>
<keyword evidence="3" id="KW-1185">Reference proteome</keyword>
<evidence type="ECO:0000313" key="2">
    <source>
        <dbReference type="EMBL" id="RDI46405.1"/>
    </source>
</evidence>
<dbReference type="RefSeq" id="WP_068019664.1">
    <property type="nucleotide sequence ID" value="NZ_QQAZ01000011.1"/>
</dbReference>
<comment type="caution">
    <text evidence="2">The sequence shown here is derived from an EMBL/GenBank/DDBJ whole genome shotgun (WGS) entry which is preliminary data.</text>
</comment>
<feature type="domain" description="YtkA-like" evidence="1">
    <location>
        <begin position="41"/>
        <end position="115"/>
    </location>
</feature>
<dbReference type="STRING" id="1210089.GCA_001613165_02952"/>
<organism evidence="2 3">
    <name type="scientific">Nocardia mexicana</name>
    <dbReference type="NCBI Taxonomy" id="279262"/>
    <lineage>
        <taxon>Bacteria</taxon>
        <taxon>Bacillati</taxon>
        <taxon>Actinomycetota</taxon>
        <taxon>Actinomycetes</taxon>
        <taxon>Mycobacteriales</taxon>
        <taxon>Nocardiaceae</taxon>
        <taxon>Nocardia</taxon>
    </lineage>
</organism>
<dbReference type="Proteomes" id="UP000255355">
    <property type="component" value="Unassembled WGS sequence"/>
</dbReference>
<evidence type="ECO:0000313" key="3">
    <source>
        <dbReference type="Proteomes" id="UP000255355"/>
    </source>
</evidence>
<dbReference type="Pfam" id="PF13115">
    <property type="entry name" value="YtkA"/>
    <property type="match status" value="1"/>
</dbReference>
<sequence>MNRRDVLVFVAFAAVIAALAAWLWWPDDSDEQPSRIPAGPYLVQLTGPLRVGANTIEFDITDRQENPAAPTRVLVEPAMPQMGHALPPAPAEATAPGHYRAAVDLPMSGQWEITVDVSGPPGTGTATFSVGAT</sequence>
<accession>A0A370GRS6</accession>
<evidence type="ECO:0000259" key="1">
    <source>
        <dbReference type="Pfam" id="PF13115"/>
    </source>
</evidence>